<dbReference type="InterPro" id="IPR027954">
    <property type="entry name" value="Transcobalamin-like_C"/>
</dbReference>
<gene>
    <name evidence="3" type="ORF">FF011L_41600</name>
</gene>
<dbReference type="Pfam" id="PF14478">
    <property type="entry name" value="DUF4430"/>
    <property type="match status" value="1"/>
</dbReference>
<dbReference type="EMBL" id="CP036262">
    <property type="protein sequence ID" value="QDS95366.1"/>
    <property type="molecule type" value="Genomic_DNA"/>
</dbReference>
<dbReference type="KEGG" id="rml:FF011L_41600"/>
<keyword evidence="1" id="KW-0732">Signal</keyword>
<sequence length="153" mass="15641" precursor="true">MSAFPVLSLSRIASVGFALLCIAMVGCGQSTATIDSSETENAAAESASDAKPVGTVKVVVDIPEGESHVEEIAIEEGATVETVMQDCSLETSIRGSGETAFMASINGHGTEAGKGWIFKVGGEFASQGMGATVVAPGNEIHWLYGTSAELNAE</sequence>
<dbReference type="Gene3D" id="2.170.130.30">
    <property type="match status" value="1"/>
</dbReference>
<protein>
    <recommendedName>
        <fullName evidence="2">Transcobalamin-like C-terminal domain-containing protein</fullName>
    </recommendedName>
</protein>
<proteinExistence type="predicted"/>
<accession>A0A517MKF6</accession>
<feature type="signal peptide" evidence="1">
    <location>
        <begin position="1"/>
        <end position="32"/>
    </location>
</feature>
<evidence type="ECO:0000256" key="1">
    <source>
        <dbReference type="SAM" id="SignalP"/>
    </source>
</evidence>
<evidence type="ECO:0000313" key="4">
    <source>
        <dbReference type="Proteomes" id="UP000320672"/>
    </source>
</evidence>
<dbReference type="RefSeq" id="WP_218932748.1">
    <property type="nucleotide sequence ID" value="NZ_CP036262.1"/>
</dbReference>
<dbReference type="Proteomes" id="UP000320672">
    <property type="component" value="Chromosome"/>
</dbReference>
<name>A0A517MKF6_9BACT</name>
<feature type="domain" description="Transcobalamin-like C-terminal" evidence="2">
    <location>
        <begin position="77"/>
        <end position="145"/>
    </location>
</feature>
<reference evidence="3 4" key="1">
    <citation type="submission" date="2019-02" db="EMBL/GenBank/DDBJ databases">
        <title>Deep-cultivation of Planctomycetes and their phenomic and genomic characterization uncovers novel biology.</title>
        <authorList>
            <person name="Wiegand S."/>
            <person name="Jogler M."/>
            <person name="Boedeker C."/>
            <person name="Pinto D."/>
            <person name="Vollmers J."/>
            <person name="Rivas-Marin E."/>
            <person name="Kohn T."/>
            <person name="Peeters S.H."/>
            <person name="Heuer A."/>
            <person name="Rast P."/>
            <person name="Oberbeckmann S."/>
            <person name="Bunk B."/>
            <person name="Jeske O."/>
            <person name="Meyerdierks A."/>
            <person name="Storesund J.E."/>
            <person name="Kallscheuer N."/>
            <person name="Luecker S."/>
            <person name="Lage O.M."/>
            <person name="Pohl T."/>
            <person name="Merkel B.J."/>
            <person name="Hornburger P."/>
            <person name="Mueller R.-W."/>
            <person name="Bruemmer F."/>
            <person name="Labrenz M."/>
            <person name="Spormann A.M."/>
            <person name="Op den Camp H."/>
            <person name="Overmann J."/>
            <person name="Amann R."/>
            <person name="Jetten M.S.M."/>
            <person name="Mascher T."/>
            <person name="Medema M.H."/>
            <person name="Devos D.P."/>
            <person name="Kaster A.-K."/>
            <person name="Ovreas L."/>
            <person name="Rohde M."/>
            <person name="Galperin M.Y."/>
            <person name="Jogler C."/>
        </authorList>
    </citation>
    <scope>NUCLEOTIDE SEQUENCE [LARGE SCALE GENOMIC DNA]</scope>
    <source>
        <strain evidence="3 4">FF011L</strain>
    </source>
</reference>
<evidence type="ECO:0000313" key="3">
    <source>
        <dbReference type="EMBL" id="QDS95366.1"/>
    </source>
</evidence>
<dbReference type="AlphaFoldDB" id="A0A517MKF6"/>
<organism evidence="3 4">
    <name type="scientific">Roseimaritima multifibrata</name>
    <dbReference type="NCBI Taxonomy" id="1930274"/>
    <lineage>
        <taxon>Bacteria</taxon>
        <taxon>Pseudomonadati</taxon>
        <taxon>Planctomycetota</taxon>
        <taxon>Planctomycetia</taxon>
        <taxon>Pirellulales</taxon>
        <taxon>Pirellulaceae</taxon>
        <taxon>Roseimaritima</taxon>
    </lineage>
</organism>
<evidence type="ECO:0000259" key="2">
    <source>
        <dbReference type="Pfam" id="PF14478"/>
    </source>
</evidence>
<feature type="chain" id="PRO_5021943292" description="Transcobalamin-like C-terminal domain-containing protein" evidence="1">
    <location>
        <begin position="33"/>
        <end position="153"/>
    </location>
</feature>
<keyword evidence="4" id="KW-1185">Reference proteome</keyword>